<sequence length="1336" mass="149572">MHFLKVLGTVLAVFCQPGCTQSEPKGQRICRRGTERPCYKINYFQDPQRRPNFHDARQACRKDGGELLSIDTDNEQRLVERFIQQLKASDGDFWIGLRRSPHHRLTATACPSQYYWLDASEARFRNWHLDEPSCGAEMCVALNRRPTTPADERGHFMFQWNDHNCNSNNNFICKYSEERLPVFTVEWNSISTVAPGISLRPKLPSVNVNDEAKIGLSESSDNDVYLSYILFSAIPILLLLLVVTGVFCYKRAAKRRKSQADSHKQERSDTMSSAACDVQGPYAYNDVTKLQPADLESMAPGSIKKMLFFASSFDTQCDNYENVSNKEPVTGSGFVTNDIYETCRGQFRYETGWVENEIYGMVMADNHQKPLVRAPVRVGFYDIERTLGKGNFAVVKLARHRITKTEVAIKIIDKSQLDAVNLEKIYREVQIMKMLDHPHIIKLYQVMETKNMLYLVTEYAKNGEIFDYLAKHGRLSELEARRKFWQILSAVEYCHNRNIVHRDLKAENLLLDGHMNIKIADFGFGNFFQPGEPLATWCGSPPYAAPEVFEGQQYEGPQLDIWSMGVVLYVLVCGALPFDGPSLPVLRQRVLEGRFRIPYFMTEDCEHLIRRMLVLDPSKRLSVAQIKEHKWMTLDMPVQRPVLYQQVAPAEGGDGVLGEYSEQVLRLMHSLGIDQHKTIESLQNKSYNHFAAIYYLLVERLKAHRCSFPVEQRLDARQRRPSTIAEQTVVKPSCGSPQVGIMSQAVRGHLRSPALPQTPAEAFTFPQSPLPPEHGLMVEDVATPKVNGCMLDPLPSTVLRKSSVSSPSNMMETSIDEGIETEDLDAEDDPAHLFSAFQTARFGQRRHTLSEVTNQPGAVINQGKLFTMGHNPSLGSVDSDMGYDMGSMHSDLGLLEDASCLNEVVLANTHASGPHVTQGPFMSQRPPNPTMQALSSQRREAHNRSPISFREGRRASDTSLTQGLVAFRQHLQNLARTKGFQELNKQMYEQMGSGEDPSAMGVQGTHTHLQNLLNPMLQGEASKHDNLALYQGGTQPLLSRRQSLETQYLTHQLQKSPGMANVSPASCQLFCKENPRSLEQQLQEHRLHQKRMYLQKQSHLHAYFNQMQIVEGSFPGNPGASPQQQGAMAVSHHHHQQQQVSSHSSPPFAHSQALSPLMEPGGDPVYDPYLAQHYPHPHLSPGLMPPGHAGQLQNQSPEALGYSYQPCDQQGLSLSPHEALYPEQYEFTLDPRQPAAPGPGEASGPGYEGLALHSELQGSFLDSEMMETVDSQHGFVLDLAGFCPPREACAAARLAGYVQAGGCRDDALVTCEVMSPHRNTTASELKSSSWLTSGAG</sequence>
<dbReference type="EMBL" id="CM055755">
    <property type="protein sequence ID" value="KAJ7990493.1"/>
    <property type="molecule type" value="Genomic_DNA"/>
</dbReference>
<proteinExistence type="predicted"/>
<name>A0ACC2FGJ3_DALPE</name>
<gene>
    <name evidence="1" type="ORF">DPEC_G00300890</name>
</gene>
<accession>A0ACC2FGJ3</accession>
<keyword evidence="2" id="KW-1185">Reference proteome</keyword>
<protein>
    <submittedName>
        <fullName evidence="1">Uncharacterized protein</fullName>
    </submittedName>
</protein>
<organism evidence="1 2">
    <name type="scientific">Dallia pectoralis</name>
    <name type="common">Alaska blackfish</name>
    <dbReference type="NCBI Taxonomy" id="75939"/>
    <lineage>
        <taxon>Eukaryota</taxon>
        <taxon>Metazoa</taxon>
        <taxon>Chordata</taxon>
        <taxon>Craniata</taxon>
        <taxon>Vertebrata</taxon>
        <taxon>Euteleostomi</taxon>
        <taxon>Actinopterygii</taxon>
        <taxon>Neopterygii</taxon>
        <taxon>Teleostei</taxon>
        <taxon>Protacanthopterygii</taxon>
        <taxon>Esociformes</taxon>
        <taxon>Umbridae</taxon>
        <taxon>Dallia</taxon>
    </lineage>
</organism>
<evidence type="ECO:0000313" key="1">
    <source>
        <dbReference type="EMBL" id="KAJ7990493.1"/>
    </source>
</evidence>
<dbReference type="Proteomes" id="UP001157502">
    <property type="component" value="Chromosome 28"/>
</dbReference>
<comment type="caution">
    <text evidence="1">The sequence shown here is derived from an EMBL/GenBank/DDBJ whole genome shotgun (WGS) entry which is preliminary data.</text>
</comment>
<reference evidence="1" key="1">
    <citation type="submission" date="2021-05" db="EMBL/GenBank/DDBJ databases">
        <authorList>
            <person name="Pan Q."/>
            <person name="Jouanno E."/>
            <person name="Zahm M."/>
            <person name="Klopp C."/>
            <person name="Cabau C."/>
            <person name="Louis A."/>
            <person name="Berthelot C."/>
            <person name="Parey E."/>
            <person name="Roest Crollius H."/>
            <person name="Montfort J."/>
            <person name="Robinson-Rechavi M."/>
            <person name="Bouchez O."/>
            <person name="Lampietro C."/>
            <person name="Lopez Roques C."/>
            <person name="Donnadieu C."/>
            <person name="Postlethwait J."/>
            <person name="Bobe J."/>
            <person name="Dillon D."/>
            <person name="Chandos A."/>
            <person name="von Hippel F."/>
            <person name="Guiguen Y."/>
        </authorList>
    </citation>
    <scope>NUCLEOTIDE SEQUENCE</scope>
    <source>
        <strain evidence="1">YG-Jan2019</strain>
    </source>
</reference>
<evidence type="ECO:0000313" key="2">
    <source>
        <dbReference type="Proteomes" id="UP001157502"/>
    </source>
</evidence>